<evidence type="ECO:0000313" key="1">
    <source>
        <dbReference type="EMBL" id="JAH81837.1"/>
    </source>
</evidence>
<name>A0A0E9VV07_ANGAN</name>
<protein>
    <submittedName>
        <fullName evidence="1">Uncharacterized protein</fullName>
    </submittedName>
</protein>
<dbReference type="AlphaFoldDB" id="A0A0E9VV07"/>
<reference evidence="1" key="1">
    <citation type="submission" date="2014-11" db="EMBL/GenBank/DDBJ databases">
        <authorList>
            <person name="Amaro Gonzalez C."/>
        </authorList>
    </citation>
    <scope>NUCLEOTIDE SEQUENCE</scope>
</reference>
<sequence length="27" mass="2995">MCANFCVCPVHASSLPIKSMCFHVYCC</sequence>
<proteinExistence type="predicted"/>
<dbReference type="EMBL" id="GBXM01026740">
    <property type="protein sequence ID" value="JAH81837.1"/>
    <property type="molecule type" value="Transcribed_RNA"/>
</dbReference>
<organism evidence="1">
    <name type="scientific">Anguilla anguilla</name>
    <name type="common">European freshwater eel</name>
    <name type="synonym">Muraena anguilla</name>
    <dbReference type="NCBI Taxonomy" id="7936"/>
    <lineage>
        <taxon>Eukaryota</taxon>
        <taxon>Metazoa</taxon>
        <taxon>Chordata</taxon>
        <taxon>Craniata</taxon>
        <taxon>Vertebrata</taxon>
        <taxon>Euteleostomi</taxon>
        <taxon>Actinopterygii</taxon>
        <taxon>Neopterygii</taxon>
        <taxon>Teleostei</taxon>
        <taxon>Anguilliformes</taxon>
        <taxon>Anguillidae</taxon>
        <taxon>Anguilla</taxon>
    </lineage>
</organism>
<reference evidence="1" key="2">
    <citation type="journal article" date="2015" name="Fish Shellfish Immunol.">
        <title>Early steps in the European eel (Anguilla anguilla)-Vibrio vulnificus interaction in the gills: Role of the RtxA13 toxin.</title>
        <authorList>
            <person name="Callol A."/>
            <person name="Pajuelo D."/>
            <person name="Ebbesson L."/>
            <person name="Teles M."/>
            <person name="MacKenzie S."/>
            <person name="Amaro C."/>
        </authorList>
    </citation>
    <scope>NUCLEOTIDE SEQUENCE</scope>
</reference>
<accession>A0A0E9VV07</accession>